<reference evidence="2 3" key="1">
    <citation type="submission" date="2024-09" db="EMBL/GenBank/DDBJ databases">
        <authorList>
            <person name="Sun Q."/>
            <person name="Mori K."/>
        </authorList>
    </citation>
    <scope>NUCLEOTIDE SEQUENCE [LARGE SCALE GENOMIC DNA]</scope>
    <source>
        <strain evidence="2 3">CICC 11035S</strain>
    </source>
</reference>
<dbReference type="RefSeq" id="WP_267223040.1">
    <property type="nucleotide sequence ID" value="NZ_JAPCWC010000019.1"/>
</dbReference>
<accession>A0ABV6SBD3</accession>
<dbReference type="EC" id="2.4.-.-" evidence="2"/>
<dbReference type="Gene3D" id="3.40.50.2000">
    <property type="entry name" value="Glycogen Phosphorylase B"/>
    <property type="match status" value="2"/>
</dbReference>
<dbReference type="Pfam" id="PF13579">
    <property type="entry name" value="Glyco_trans_4_4"/>
    <property type="match status" value="1"/>
</dbReference>
<keyword evidence="3" id="KW-1185">Reference proteome</keyword>
<protein>
    <submittedName>
        <fullName evidence="2">Glycosyltransferase</fullName>
        <ecNumber evidence="2">2.4.-.-</ecNumber>
    </submittedName>
</protein>
<name>A0ABV6SBD3_9SPHN</name>
<dbReference type="PANTHER" id="PTHR45947:SF3">
    <property type="entry name" value="SULFOQUINOVOSYL TRANSFERASE SQD2"/>
    <property type="match status" value="1"/>
</dbReference>
<keyword evidence="2" id="KW-0328">Glycosyltransferase</keyword>
<dbReference type="PANTHER" id="PTHR45947">
    <property type="entry name" value="SULFOQUINOVOSYL TRANSFERASE SQD2"/>
    <property type="match status" value="1"/>
</dbReference>
<evidence type="ECO:0000313" key="3">
    <source>
        <dbReference type="Proteomes" id="UP001589858"/>
    </source>
</evidence>
<dbReference type="EMBL" id="JBHLTM010000047">
    <property type="protein sequence ID" value="MFC0685388.1"/>
    <property type="molecule type" value="Genomic_DNA"/>
</dbReference>
<dbReference type="Proteomes" id="UP001589858">
    <property type="component" value="Unassembled WGS sequence"/>
</dbReference>
<gene>
    <name evidence="2" type="ORF">ACFFF8_12340</name>
</gene>
<keyword evidence="2" id="KW-0808">Transferase</keyword>
<dbReference type="InterPro" id="IPR050194">
    <property type="entry name" value="Glycosyltransferase_grp1"/>
</dbReference>
<dbReference type="Pfam" id="PF13692">
    <property type="entry name" value="Glyco_trans_1_4"/>
    <property type="match status" value="1"/>
</dbReference>
<sequence length="365" mass="39413">MKPAAELKVLHVCECLPGGPGSYLQEVLPAQLAKLGAGKVAVLAPESQLGLLPADGGLVTFSYDQESRSASATVRLARQIRHAVRQFAPDVLHLHSTLAGALGRTVTLGMRRRPKIVYCAHGWMIDPDKPVRGRGLIAAMERSLSRFTDSIVNISPHEAGFLLDRGFARSKLDLVVSGIRDFPAPPPVEPQERPVNLLFIGRLDYQKGFDLLLPAIARLPEGLAKVTVVGDVVRGGVRPGIEGLAIDMKGWLPREEVAKAIVEADAVVMPSRWEGLPLVALETMRAGRALIATNGGAFRHLVQDGETGALIDNGDPQFLVDTLSRYGIADFRRMGIAARAAYEAGFRADRMNEELLGLYRELAAA</sequence>
<dbReference type="GO" id="GO:0016757">
    <property type="term" value="F:glycosyltransferase activity"/>
    <property type="evidence" value="ECO:0007669"/>
    <property type="project" value="UniProtKB-KW"/>
</dbReference>
<organism evidence="2 3">
    <name type="scientific">Novosphingobium clariflavum</name>
    <dbReference type="NCBI Taxonomy" id="2029884"/>
    <lineage>
        <taxon>Bacteria</taxon>
        <taxon>Pseudomonadati</taxon>
        <taxon>Pseudomonadota</taxon>
        <taxon>Alphaproteobacteria</taxon>
        <taxon>Sphingomonadales</taxon>
        <taxon>Sphingomonadaceae</taxon>
        <taxon>Novosphingobium</taxon>
    </lineage>
</organism>
<evidence type="ECO:0000313" key="2">
    <source>
        <dbReference type="EMBL" id="MFC0685388.1"/>
    </source>
</evidence>
<proteinExistence type="predicted"/>
<feature type="domain" description="Glycosyltransferase subfamily 4-like N-terminal" evidence="1">
    <location>
        <begin position="18"/>
        <end position="175"/>
    </location>
</feature>
<comment type="caution">
    <text evidence="2">The sequence shown here is derived from an EMBL/GenBank/DDBJ whole genome shotgun (WGS) entry which is preliminary data.</text>
</comment>
<dbReference type="InterPro" id="IPR028098">
    <property type="entry name" value="Glyco_trans_4-like_N"/>
</dbReference>
<dbReference type="SUPFAM" id="SSF53756">
    <property type="entry name" value="UDP-Glycosyltransferase/glycogen phosphorylase"/>
    <property type="match status" value="1"/>
</dbReference>
<evidence type="ECO:0000259" key="1">
    <source>
        <dbReference type="Pfam" id="PF13579"/>
    </source>
</evidence>